<protein>
    <submittedName>
        <fullName evidence="2">Uncharacterized protein</fullName>
    </submittedName>
</protein>
<dbReference type="AlphaFoldDB" id="A0A9J6GKT3"/>
<reference evidence="2 3" key="1">
    <citation type="journal article" date="2020" name="Cell">
        <title>Large-Scale Comparative Analyses of Tick Genomes Elucidate Their Genetic Diversity and Vector Capacities.</title>
        <authorList>
            <consortium name="Tick Genome and Microbiome Consortium (TIGMIC)"/>
            <person name="Jia N."/>
            <person name="Wang J."/>
            <person name="Shi W."/>
            <person name="Du L."/>
            <person name="Sun Y."/>
            <person name="Zhan W."/>
            <person name="Jiang J.F."/>
            <person name="Wang Q."/>
            <person name="Zhang B."/>
            <person name="Ji P."/>
            <person name="Bell-Sakyi L."/>
            <person name="Cui X.M."/>
            <person name="Yuan T.T."/>
            <person name="Jiang B.G."/>
            <person name="Yang W.F."/>
            <person name="Lam T.T."/>
            <person name="Chang Q.C."/>
            <person name="Ding S.J."/>
            <person name="Wang X.J."/>
            <person name="Zhu J.G."/>
            <person name="Ruan X.D."/>
            <person name="Zhao L."/>
            <person name="Wei J.T."/>
            <person name="Ye R.Z."/>
            <person name="Que T.C."/>
            <person name="Du C.H."/>
            <person name="Zhou Y.H."/>
            <person name="Cheng J.X."/>
            <person name="Dai P.F."/>
            <person name="Guo W.B."/>
            <person name="Han X.H."/>
            <person name="Huang E.J."/>
            <person name="Li L.F."/>
            <person name="Wei W."/>
            <person name="Gao Y.C."/>
            <person name="Liu J.Z."/>
            <person name="Shao H.Z."/>
            <person name="Wang X."/>
            <person name="Wang C.C."/>
            <person name="Yang T.C."/>
            <person name="Huo Q.B."/>
            <person name="Li W."/>
            <person name="Chen H.Y."/>
            <person name="Chen S.E."/>
            <person name="Zhou L.G."/>
            <person name="Ni X.B."/>
            <person name="Tian J.H."/>
            <person name="Sheng Y."/>
            <person name="Liu T."/>
            <person name="Pan Y.S."/>
            <person name="Xia L.Y."/>
            <person name="Li J."/>
            <person name="Zhao F."/>
            <person name="Cao W.C."/>
        </authorList>
    </citation>
    <scope>NUCLEOTIDE SEQUENCE [LARGE SCALE GENOMIC DNA]</scope>
    <source>
        <strain evidence="2">HaeL-2018</strain>
    </source>
</reference>
<sequence>MVPFCLGASQASLRSTRPWRVGRQPRRPPPLEAGPSPPFSRRCSDVGGGGDKEERTEGIEVTLGATVLPFGRSRRSNPKARPSQEPARCQRFLPRTTPRARRATGPAQTPLPNGSLQLELS</sequence>
<dbReference type="EMBL" id="JABSTR010000007">
    <property type="protein sequence ID" value="KAH9375004.1"/>
    <property type="molecule type" value="Genomic_DNA"/>
</dbReference>
<evidence type="ECO:0000313" key="2">
    <source>
        <dbReference type="EMBL" id="KAH9375004.1"/>
    </source>
</evidence>
<accession>A0A9J6GKT3</accession>
<gene>
    <name evidence="2" type="ORF">HPB48_000537</name>
</gene>
<name>A0A9J6GKT3_HAELO</name>
<feature type="compositionally biased region" description="Polar residues" evidence="1">
    <location>
        <begin position="111"/>
        <end position="121"/>
    </location>
</feature>
<evidence type="ECO:0000313" key="3">
    <source>
        <dbReference type="Proteomes" id="UP000821853"/>
    </source>
</evidence>
<comment type="caution">
    <text evidence="2">The sequence shown here is derived from an EMBL/GenBank/DDBJ whole genome shotgun (WGS) entry which is preliminary data.</text>
</comment>
<dbReference type="Proteomes" id="UP000821853">
    <property type="component" value="Chromosome 5"/>
</dbReference>
<organism evidence="2 3">
    <name type="scientific">Haemaphysalis longicornis</name>
    <name type="common">Bush tick</name>
    <dbReference type="NCBI Taxonomy" id="44386"/>
    <lineage>
        <taxon>Eukaryota</taxon>
        <taxon>Metazoa</taxon>
        <taxon>Ecdysozoa</taxon>
        <taxon>Arthropoda</taxon>
        <taxon>Chelicerata</taxon>
        <taxon>Arachnida</taxon>
        <taxon>Acari</taxon>
        <taxon>Parasitiformes</taxon>
        <taxon>Ixodida</taxon>
        <taxon>Ixodoidea</taxon>
        <taxon>Ixodidae</taxon>
        <taxon>Haemaphysalinae</taxon>
        <taxon>Haemaphysalis</taxon>
    </lineage>
</organism>
<proteinExistence type="predicted"/>
<feature type="region of interest" description="Disordered" evidence="1">
    <location>
        <begin position="1"/>
        <end position="121"/>
    </location>
</feature>
<feature type="compositionally biased region" description="Pro residues" evidence="1">
    <location>
        <begin position="27"/>
        <end position="38"/>
    </location>
</feature>
<dbReference type="VEuPathDB" id="VectorBase:HLOH_042384"/>
<evidence type="ECO:0000256" key="1">
    <source>
        <dbReference type="SAM" id="MobiDB-lite"/>
    </source>
</evidence>
<keyword evidence="3" id="KW-1185">Reference proteome</keyword>